<feature type="compositionally biased region" description="Low complexity" evidence="1">
    <location>
        <begin position="155"/>
        <end position="166"/>
    </location>
</feature>
<feature type="region of interest" description="Disordered" evidence="1">
    <location>
        <begin position="155"/>
        <end position="224"/>
    </location>
</feature>
<dbReference type="EMBL" id="CM007384">
    <property type="protein sequence ID" value="ONK73280.1"/>
    <property type="molecule type" value="Genomic_DNA"/>
</dbReference>
<gene>
    <name evidence="2" type="ORF">A4U43_C04F29290</name>
</gene>
<name>A0A5P1F9S7_ASPOF</name>
<keyword evidence="3" id="KW-1185">Reference proteome</keyword>
<evidence type="ECO:0000313" key="3">
    <source>
        <dbReference type="Proteomes" id="UP000243459"/>
    </source>
</evidence>
<dbReference type="Gramene" id="ONK73280">
    <property type="protein sequence ID" value="ONK73280"/>
    <property type="gene ID" value="A4U43_C04F29290"/>
</dbReference>
<accession>A0A5P1F9S7</accession>
<dbReference type="AlphaFoldDB" id="A0A5P1F9S7"/>
<evidence type="ECO:0000256" key="1">
    <source>
        <dbReference type="SAM" id="MobiDB-lite"/>
    </source>
</evidence>
<protein>
    <submittedName>
        <fullName evidence="2">Uncharacterized protein</fullName>
    </submittedName>
</protein>
<organism evidence="2 3">
    <name type="scientific">Asparagus officinalis</name>
    <name type="common">Garden asparagus</name>
    <dbReference type="NCBI Taxonomy" id="4686"/>
    <lineage>
        <taxon>Eukaryota</taxon>
        <taxon>Viridiplantae</taxon>
        <taxon>Streptophyta</taxon>
        <taxon>Embryophyta</taxon>
        <taxon>Tracheophyta</taxon>
        <taxon>Spermatophyta</taxon>
        <taxon>Magnoliopsida</taxon>
        <taxon>Liliopsida</taxon>
        <taxon>Asparagales</taxon>
        <taxon>Asparagaceae</taxon>
        <taxon>Asparagoideae</taxon>
        <taxon>Asparagus</taxon>
    </lineage>
</organism>
<reference evidence="3" key="1">
    <citation type="journal article" date="2017" name="Nat. Commun.">
        <title>The asparagus genome sheds light on the origin and evolution of a young Y chromosome.</title>
        <authorList>
            <person name="Harkess A."/>
            <person name="Zhou J."/>
            <person name="Xu C."/>
            <person name="Bowers J.E."/>
            <person name="Van der Hulst R."/>
            <person name="Ayyampalayam S."/>
            <person name="Mercati F."/>
            <person name="Riccardi P."/>
            <person name="McKain M.R."/>
            <person name="Kakrana A."/>
            <person name="Tang H."/>
            <person name="Ray J."/>
            <person name="Groenendijk J."/>
            <person name="Arikit S."/>
            <person name="Mathioni S.M."/>
            <person name="Nakano M."/>
            <person name="Shan H."/>
            <person name="Telgmann-Rauber A."/>
            <person name="Kanno A."/>
            <person name="Yue Z."/>
            <person name="Chen H."/>
            <person name="Li W."/>
            <person name="Chen Y."/>
            <person name="Xu X."/>
            <person name="Zhang Y."/>
            <person name="Luo S."/>
            <person name="Chen H."/>
            <person name="Gao J."/>
            <person name="Mao Z."/>
            <person name="Pires J.C."/>
            <person name="Luo M."/>
            <person name="Kudrna D."/>
            <person name="Wing R.A."/>
            <person name="Meyers B.C."/>
            <person name="Yi K."/>
            <person name="Kong H."/>
            <person name="Lavrijsen P."/>
            <person name="Sunseri F."/>
            <person name="Falavigna A."/>
            <person name="Ye Y."/>
            <person name="Leebens-Mack J.H."/>
            <person name="Chen G."/>
        </authorList>
    </citation>
    <scope>NUCLEOTIDE SEQUENCE [LARGE SCALE GENOMIC DNA]</scope>
    <source>
        <strain evidence="3">cv. DH0086</strain>
    </source>
</reference>
<feature type="compositionally biased region" description="Basic and acidic residues" evidence="1">
    <location>
        <begin position="183"/>
        <end position="207"/>
    </location>
</feature>
<proteinExistence type="predicted"/>
<evidence type="ECO:0000313" key="2">
    <source>
        <dbReference type="EMBL" id="ONK73280.1"/>
    </source>
</evidence>
<dbReference type="Proteomes" id="UP000243459">
    <property type="component" value="Chromosome 4"/>
</dbReference>
<sequence>MPQPASRPRLRWEFDDIDSVLEILVLKFRLQFSERTAASEGPCTTKPRVRIRLAARSSVALLSSLCVKPRPVFAEDNDGAAPIPLREDFCSSSLFLAYPQAEADEAGDDTNAPAAAEAVSGERRRCSSLRRVQAAAEVRSERIAAAAEVREVMWGPPWSGSVGSGVRLQRRGMREAAGSGNGGEREEGREEARREDESRAAEEEERGRRKREWSEAGGEAEARG</sequence>